<evidence type="ECO:0000256" key="7">
    <source>
        <dbReference type="ARBA" id="ARBA00022840"/>
    </source>
</evidence>
<dbReference type="Proteomes" id="UP000014977">
    <property type="component" value="Unassembled WGS sequence"/>
</dbReference>
<gene>
    <name evidence="10" type="ORF">dsmv_1543</name>
</gene>
<dbReference type="PROSITE" id="PS50109">
    <property type="entry name" value="HIS_KIN"/>
    <property type="match status" value="1"/>
</dbReference>
<keyword evidence="8" id="KW-0902">Two-component regulatory system</keyword>
<dbReference type="InterPro" id="IPR004358">
    <property type="entry name" value="Sig_transdc_His_kin-like_C"/>
</dbReference>
<keyword evidence="7" id="KW-0067">ATP-binding</keyword>
<evidence type="ECO:0000256" key="6">
    <source>
        <dbReference type="ARBA" id="ARBA00022777"/>
    </source>
</evidence>
<evidence type="ECO:0000256" key="2">
    <source>
        <dbReference type="ARBA" id="ARBA00012438"/>
    </source>
</evidence>
<proteinExistence type="predicted"/>
<organism evidence="10 11">
    <name type="scientific">Desulfococcus multivorans DSM 2059</name>
    <dbReference type="NCBI Taxonomy" id="1121405"/>
    <lineage>
        <taxon>Bacteria</taxon>
        <taxon>Pseudomonadati</taxon>
        <taxon>Thermodesulfobacteriota</taxon>
        <taxon>Desulfobacteria</taxon>
        <taxon>Desulfobacterales</taxon>
        <taxon>Desulfococcaceae</taxon>
        <taxon>Desulfococcus</taxon>
    </lineage>
</organism>
<dbReference type="InterPro" id="IPR003594">
    <property type="entry name" value="HATPase_dom"/>
</dbReference>
<dbReference type="PANTHER" id="PTHR43065:SF10">
    <property type="entry name" value="PEROXIDE STRESS-ACTIVATED HISTIDINE KINASE MAK3"/>
    <property type="match status" value="1"/>
</dbReference>
<keyword evidence="6 10" id="KW-0418">Kinase</keyword>
<dbReference type="GO" id="GO:0005524">
    <property type="term" value="F:ATP binding"/>
    <property type="evidence" value="ECO:0007669"/>
    <property type="project" value="UniProtKB-KW"/>
</dbReference>
<dbReference type="SUPFAM" id="SSF47384">
    <property type="entry name" value="Homodimeric domain of signal transducing histidine kinase"/>
    <property type="match status" value="1"/>
</dbReference>
<keyword evidence="3" id="KW-0597">Phosphoprotein</keyword>
<comment type="caution">
    <text evidence="10">The sequence shown here is derived from an EMBL/GenBank/DDBJ whole genome shotgun (WGS) entry which is preliminary data.</text>
</comment>
<feature type="domain" description="Histidine kinase" evidence="9">
    <location>
        <begin position="161"/>
        <end position="370"/>
    </location>
</feature>
<dbReference type="SMART" id="SM00388">
    <property type="entry name" value="HisKA"/>
    <property type="match status" value="1"/>
</dbReference>
<evidence type="ECO:0000256" key="1">
    <source>
        <dbReference type="ARBA" id="ARBA00000085"/>
    </source>
</evidence>
<dbReference type="InterPro" id="IPR036097">
    <property type="entry name" value="HisK_dim/P_sf"/>
</dbReference>
<comment type="catalytic activity">
    <reaction evidence="1">
        <text>ATP + protein L-histidine = ADP + protein N-phospho-L-histidine.</text>
        <dbReference type="EC" id="2.7.13.3"/>
    </reaction>
</comment>
<evidence type="ECO:0000256" key="5">
    <source>
        <dbReference type="ARBA" id="ARBA00022741"/>
    </source>
</evidence>
<keyword evidence="5" id="KW-0547">Nucleotide-binding</keyword>
<dbReference type="eggNOG" id="COG4191">
    <property type="taxonomic scope" value="Bacteria"/>
</dbReference>
<evidence type="ECO:0000313" key="10">
    <source>
        <dbReference type="EMBL" id="EPR42555.1"/>
    </source>
</evidence>
<keyword evidence="11" id="KW-1185">Reference proteome</keyword>
<protein>
    <recommendedName>
        <fullName evidence="2">histidine kinase</fullName>
        <ecNumber evidence="2">2.7.13.3</ecNumber>
    </recommendedName>
</protein>
<dbReference type="InterPro" id="IPR003661">
    <property type="entry name" value="HisK_dim/P_dom"/>
</dbReference>
<dbReference type="Gene3D" id="3.30.565.10">
    <property type="entry name" value="Histidine kinase-like ATPase, C-terminal domain"/>
    <property type="match status" value="1"/>
</dbReference>
<dbReference type="OrthoDB" id="1931120at2"/>
<dbReference type="CDD" id="cd00082">
    <property type="entry name" value="HisKA"/>
    <property type="match status" value="1"/>
</dbReference>
<reference evidence="10 11" key="1">
    <citation type="journal article" date="2013" name="Genome Announc.">
        <title>Draft genome sequences for three mercury-methylating, sulfate-reducing bacteria.</title>
        <authorList>
            <person name="Brown S.D."/>
            <person name="Hurt R.A.Jr."/>
            <person name="Gilmour C.C."/>
            <person name="Elias D.A."/>
        </authorList>
    </citation>
    <scope>NUCLEOTIDE SEQUENCE [LARGE SCALE GENOMIC DNA]</scope>
    <source>
        <strain evidence="10 11">DSM 2059</strain>
    </source>
</reference>
<dbReference type="RefSeq" id="WP_020875927.1">
    <property type="nucleotide sequence ID" value="NZ_ATHJ01000064.1"/>
</dbReference>
<dbReference type="STRING" id="897.B2D07_07885"/>
<dbReference type="PRINTS" id="PR00344">
    <property type="entry name" value="BCTRLSENSOR"/>
</dbReference>
<dbReference type="SMART" id="SM00387">
    <property type="entry name" value="HATPase_c"/>
    <property type="match status" value="1"/>
</dbReference>
<dbReference type="Pfam" id="PF02518">
    <property type="entry name" value="HATPase_c"/>
    <property type="match status" value="1"/>
</dbReference>
<dbReference type="EMBL" id="ATHJ01000064">
    <property type="protein sequence ID" value="EPR42555.1"/>
    <property type="molecule type" value="Genomic_DNA"/>
</dbReference>
<dbReference type="Pfam" id="PF00512">
    <property type="entry name" value="HisKA"/>
    <property type="match status" value="1"/>
</dbReference>
<evidence type="ECO:0000313" key="11">
    <source>
        <dbReference type="Proteomes" id="UP000014977"/>
    </source>
</evidence>
<evidence type="ECO:0000256" key="4">
    <source>
        <dbReference type="ARBA" id="ARBA00022679"/>
    </source>
</evidence>
<accession>S7U0N5</accession>
<evidence type="ECO:0000259" key="9">
    <source>
        <dbReference type="PROSITE" id="PS50109"/>
    </source>
</evidence>
<name>S7U0N5_DESML</name>
<dbReference type="InterPro" id="IPR005467">
    <property type="entry name" value="His_kinase_dom"/>
</dbReference>
<dbReference type="SUPFAM" id="SSF55874">
    <property type="entry name" value="ATPase domain of HSP90 chaperone/DNA topoisomerase II/histidine kinase"/>
    <property type="match status" value="1"/>
</dbReference>
<dbReference type="Gene3D" id="1.10.287.130">
    <property type="match status" value="1"/>
</dbReference>
<evidence type="ECO:0000256" key="8">
    <source>
        <dbReference type="ARBA" id="ARBA00023012"/>
    </source>
</evidence>
<dbReference type="PANTHER" id="PTHR43065">
    <property type="entry name" value="SENSOR HISTIDINE KINASE"/>
    <property type="match status" value="1"/>
</dbReference>
<keyword evidence="4" id="KW-0808">Transferase</keyword>
<dbReference type="InterPro" id="IPR036890">
    <property type="entry name" value="HATPase_C_sf"/>
</dbReference>
<evidence type="ECO:0000256" key="3">
    <source>
        <dbReference type="ARBA" id="ARBA00022553"/>
    </source>
</evidence>
<dbReference type="AlphaFoldDB" id="S7U0N5"/>
<dbReference type="GO" id="GO:0000155">
    <property type="term" value="F:phosphorelay sensor kinase activity"/>
    <property type="evidence" value="ECO:0007669"/>
    <property type="project" value="InterPro"/>
</dbReference>
<sequence>MPREKKKLDNLDKKIETFLYCLAQVMRNSEMPFTEKAQTIAGMLPQSFKDPSSAAAFIRLDQQVFYSPGYSEKKATHAFMEQVYIAGRQRGMVKVVYSGKPPATTRQNPSVVQKEQRLIRTVAHHLSLLLEKEEGEIRKVELEAQVRHADRLAKIGQVAAGFAHEINNPLNNILGFAQLAAGAEGLPAQAARDIEKIIQATLHAREVVRKLMLYSRQVPPVTQAVDLNLLVKENVYFMTHLCEKHRVEIIQDIDETLDDITADPFQLRQVLMNLIMNAAQAMPEGGRLTIRTRREEGHTTLTVADTGTGMDPATLEQIFLPFFTTKEIEQGTGLGLSVVQGIVESHGANIRVSSKVGEGSVFCITFPLKNSEA</sequence>
<dbReference type="EC" id="2.7.13.3" evidence="2"/>